<keyword evidence="1 2" id="KW-0732">Signal</keyword>
<gene>
    <name evidence="4" type="ORF">FHETE_859</name>
</gene>
<keyword evidence="5" id="KW-1185">Reference proteome</keyword>
<dbReference type="GO" id="GO:0006508">
    <property type="term" value="P:proteolysis"/>
    <property type="evidence" value="ECO:0007669"/>
    <property type="project" value="UniProtKB-KW"/>
</dbReference>
<dbReference type="EMBL" id="JAAGWQ010000012">
    <property type="protein sequence ID" value="KAF5679442.1"/>
    <property type="molecule type" value="Genomic_DNA"/>
</dbReference>
<proteinExistence type="predicted"/>
<evidence type="ECO:0000256" key="1">
    <source>
        <dbReference type="ARBA" id="ARBA00022729"/>
    </source>
</evidence>
<dbReference type="AlphaFoldDB" id="A0A8H5WXN3"/>
<comment type="caution">
    <text evidence="4">The sequence shown here is derived from an EMBL/GenBank/DDBJ whole genome shotgun (WGS) entry which is preliminary data.</text>
</comment>
<dbReference type="Proteomes" id="UP000567885">
    <property type="component" value="Unassembled WGS sequence"/>
</dbReference>
<feature type="chain" id="PRO_5034334163" evidence="2">
    <location>
        <begin position="21"/>
        <end position="302"/>
    </location>
</feature>
<feature type="domain" description="Peptidase S1" evidence="3">
    <location>
        <begin position="105"/>
        <end position="278"/>
    </location>
</feature>
<evidence type="ECO:0000256" key="2">
    <source>
        <dbReference type="SAM" id="SignalP"/>
    </source>
</evidence>
<evidence type="ECO:0000259" key="3">
    <source>
        <dbReference type="Pfam" id="PF00089"/>
    </source>
</evidence>
<name>A0A8H5WXN3_FUSHE</name>
<dbReference type="Pfam" id="PF00089">
    <property type="entry name" value="Trypsin"/>
    <property type="match status" value="1"/>
</dbReference>
<dbReference type="Gene3D" id="2.40.10.10">
    <property type="entry name" value="Trypsin-like serine proteases"/>
    <property type="match status" value="2"/>
</dbReference>
<dbReference type="InterPro" id="IPR001254">
    <property type="entry name" value="Trypsin_dom"/>
</dbReference>
<dbReference type="GO" id="GO:0004252">
    <property type="term" value="F:serine-type endopeptidase activity"/>
    <property type="evidence" value="ECO:0007669"/>
    <property type="project" value="InterPro"/>
</dbReference>
<dbReference type="OrthoDB" id="10037376at2759"/>
<dbReference type="InterPro" id="IPR043504">
    <property type="entry name" value="Peptidase_S1_PA_chymotrypsin"/>
</dbReference>
<keyword evidence="4" id="KW-0378">Hydrolase</keyword>
<dbReference type="SUPFAM" id="SSF50494">
    <property type="entry name" value="Trypsin-like serine proteases"/>
    <property type="match status" value="1"/>
</dbReference>
<organism evidence="4 5">
    <name type="scientific">Fusarium heterosporum</name>
    <dbReference type="NCBI Taxonomy" id="42747"/>
    <lineage>
        <taxon>Eukaryota</taxon>
        <taxon>Fungi</taxon>
        <taxon>Dikarya</taxon>
        <taxon>Ascomycota</taxon>
        <taxon>Pezizomycotina</taxon>
        <taxon>Sordariomycetes</taxon>
        <taxon>Hypocreomycetidae</taxon>
        <taxon>Hypocreales</taxon>
        <taxon>Nectriaceae</taxon>
        <taxon>Fusarium</taxon>
        <taxon>Fusarium heterosporum species complex</taxon>
    </lineage>
</organism>
<sequence length="302" mass="33567">MLLNTFIASAILALTHTTLASPLNATHNDLRNSSLVERKENAPVPRVHYLNSNEIDAFRMVKVPPARPWQPRSRIGSMSGEDDRIEWDTFEYPYSSIGRLEIRSKTRGNVWSVCSGSLVGPRHVITARHCVHRADHDSITRVTFAPNFFNGERLGHSFVTDVIIPDSIEGGGTCYETNDWAVLILADRIGDKHGYLGAKEIDCSTQEDVPMFTHVGYPNDHGTKTPFRQDRISIFDCHKCGKGSVRSDADVIKGQSGGPLFKMEDGLAWQYGHLSAAYPSNVGFMSGSDFVKVIAKARKDYL</sequence>
<reference evidence="4 5" key="1">
    <citation type="submission" date="2020-05" db="EMBL/GenBank/DDBJ databases">
        <title>Identification and distribution of gene clusters putatively required for synthesis of sphingolipid metabolism inhibitors in phylogenetically diverse species of the filamentous fungus Fusarium.</title>
        <authorList>
            <person name="Kim H.-S."/>
            <person name="Busman M."/>
            <person name="Brown D.W."/>
            <person name="Divon H."/>
            <person name="Uhlig S."/>
            <person name="Proctor R.H."/>
        </authorList>
    </citation>
    <scope>NUCLEOTIDE SEQUENCE [LARGE SCALE GENOMIC DNA]</scope>
    <source>
        <strain evidence="4 5">NRRL 20693</strain>
    </source>
</reference>
<dbReference type="InterPro" id="IPR050966">
    <property type="entry name" value="Glutamyl_endopeptidase"/>
</dbReference>
<evidence type="ECO:0000313" key="5">
    <source>
        <dbReference type="Proteomes" id="UP000567885"/>
    </source>
</evidence>
<feature type="signal peptide" evidence="2">
    <location>
        <begin position="1"/>
        <end position="20"/>
    </location>
</feature>
<dbReference type="PANTHER" id="PTHR15462:SF8">
    <property type="entry name" value="SERINE PROTEASE"/>
    <property type="match status" value="1"/>
</dbReference>
<keyword evidence="4" id="KW-0645">Protease</keyword>
<evidence type="ECO:0000313" key="4">
    <source>
        <dbReference type="EMBL" id="KAF5679442.1"/>
    </source>
</evidence>
<accession>A0A8H5WXN3</accession>
<protein>
    <submittedName>
        <fullName evidence="4">Trypsin serine protease</fullName>
    </submittedName>
</protein>
<dbReference type="PANTHER" id="PTHR15462">
    <property type="entry name" value="SERINE PROTEASE"/>
    <property type="match status" value="1"/>
</dbReference>
<dbReference type="InterPro" id="IPR009003">
    <property type="entry name" value="Peptidase_S1_PA"/>
</dbReference>